<name>A0ABX9AJZ6_9ENTR</name>
<keyword evidence="1" id="KW-0732">Signal</keyword>
<evidence type="ECO:0000313" key="3">
    <source>
        <dbReference type="Proteomes" id="UP000825886"/>
    </source>
</evidence>
<accession>A0ABX9AJZ6</accession>
<proteinExistence type="predicted"/>
<keyword evidence="3" id="KW-1185">Reference proteome</keyword>
<organism evidence="2 3">
    <name type="scientific">Symbiopectobacterium purcellii</name>
    <dbReference type="NCBI Taxonomy" id="2871826"/>
    <lineage>
        <taxon>Bacteria</taxon>
        <taxon>Pseudomonadati</taxon>
        <taxon>Pseudomonadota</taxon>
        <taxon>Gammaproteobacteria</taxon>
        <taxon>Enterobacterales</taxon>
        <taxon>Enterobacteriaceae</taxon>
    </lineage>
</organism>
<dbReference type="EMBL" id="CP081864">
    <property type="protein sequence ID" value="QZN95352.1"/>
    <property type="molecule type" value="Genomic_DNA"/>
</dbReference>
<dbReference type="Proteomes" id="UP000825886">
    <property type="component" value="Chromosome"/>
</dbReference>
<reference evidence="2 3" key="1">
    <citation type="submission" date="2021-08" db="EMBL/GenBank/DDBJ databases">
        <title>Culture and genomic analysis of Symbiopectobacterium purcellii sp. nov. gen. nov., isolated from the leafhopper Empoasca decipiens.</title>
        <authorList>
            <person name="Nadal-Jimenez P."/>
            <person name="Siozios S."/>
            <person name="Halliday N."/>
            <person name="Camara M."/>
            <person name="Hurst G.D.D."/>
        </authorList>
    </citation>
    <scope>NUCLEOTIDE SEQUENCE [LARGE SCALE GENOMIC DNA]</scope>
    <source>
        <strain evidence="2 3">SyEd1</strain>
    </source>
</reference>
<feature type="chain" id="PRO_5045148426" evidence="1">
    <location>
        <begin position="22"/>
        <end position="123"/>
    </location>
</feature>
<evidence type="ECO:0000313" key="2">
    <source>
        <dbReference type="EMBL" id="QZN95352.1"/>
    </source>
</evidence>
<gene>
    <name evidence="2" type="ORF">K6K13_19455</name>
</gene>
<sequence length="123" mass="13469">MCKAGVLTGAILLFCQFPAQAATDWQVGDFVRQTHRWDEKSNRFLPGAAEGEGDGCWQVTAITPESISMKLLSGVFKPWWADKPIALGAVDDWFDSGVYKEANPNMPPLSEIKATFSSVASCR</sequence>
<dbReference type="RefSeq" id="WP_222158452.1">
    <property type="nucleotide sequence ID" value="NZ_CP081864.1"/>
</dbReference>
<feature type="signal peptide" evidence="1">
    <location>
        <begin position="1"/>
        <end position="21"/>
    </location>
</feature>
<evidence type="ECO:0000256" key="1">
    <source>
        <dbReference type="SAM" id="SignalP"/>
    </source>
</evidence>
<protein>
    <submittedName>
        <fullName evidence="2">Uncharacterized protein</fullName>
    </submittedName>
</protein>